<dbReference type="CDD" id="cd05401">
    <property type="entry name" value="NT_GlnE_GlnD_like"/>
    <property type="match status" value="2"/>
</dbReference>
<evidence type="ECO:0000256" key="5">
    <source>
        <dbReference type="ARBA" id="ARBA00022842"/>
    </source>
</evidence>
<feature type="domain" description="Glutamate-ammonia ligase adenylyltransferase repeated" evidence="7">
    <location>
        <begin position="73"/>
        <end position="322"/>
    </location>
</feature>
<evidence type="ECO:0000256" key="2">
    <source>
        <dbReference type="ARBA" id="ARBA00022695"/>
    </source>
</evidence>
<evidence type="ECO:0000256" key="3">
    <source>
        <dbReference type="ARBA" id="ARBA00022741"/>
    </source>
</evidence>
<dbReference type="PANTHER" id="PTHR30621">
    <property type="entry name" value="GLUTAMINE SYNTHETASE ADENYLYLTRANSFERASE"/>
    <property type="match status" value="1"/>
</dbReference>
<dbReference type="GO" id="GO:0016779">
    <property type="term" value="F:nucleotidyltransferase activity"/>
    <property type="evidence" value="ECO:0007669"/>
    <property type="project" value="UniProtKB-KW"/>
</dbReference>
<gene>
    <name evidence="9" type="primary">glnE</name>
    <name evidence="9" type="ORF">AMOR_38180</name>
</gene>
<keyword evidence="6" id="KW-0511">Multifunctional enzyme</keyword>
<evidence type="ECO:0000256" key="6">
    <source>
        <dbReference type="ARBA" id="ARBA00023268"/>
    </source>
</evidence>
<dbReference type="NCBIfam" id="NF008292">
    <property type="entry name" value="PRK11072.1"/>
    <property type="match status" value="1"/>
</dbReference>
<dbReference type="Gene3D" id="1.20.120.330">
    <property type="entry name" value="Nucleotidyltransferases domain 2"/>
    <property type="match status" value="2"/>
</dbReference>
<dbReference type="PANTHER" id="PTHR30621:SF0">
    <property type="entry name" value="BIFUNCTIONAL GLUTAMINE SYNTHETASE ADENYLYLTRANSFERASE_ADENYLYL-REMOVING ENZYME"/>
    <property type="match status" value="1"/>
</dbReference>
<evidence type="ECO:0000313" key="10">
    <source>
        <dbReference type="Proteomes" id="UP001162891"/>
    </source>
</evidence>
<dbReference type="Pfam" id="PF08335">
    <property type="entry name" value="GlnD_UR_UTase"/>
    <property type="match status" value="2"/>
</dbReference>
<dbReference type="Pfam" id="PF03710">
    <property type="entry name" value="GlnE"/>
    <property type="match status" value="2"/>
</dbReference>
<dbReference type="SUPFAM" id="SSF81301">
    <property type="entry name" value="Nucleotidyltransferase"/>
    <property type="match status" value="2"/>
</dbReference>
<proteinExistence type="predicted"/>
<organism evidence="9 10">
    <name type="scientific">Anaeromyxobacter oryzae</name>
    <dbReference type="NCBI Taxonomy" id="2918170"/>
    <lineage>
        <taxon>Bacteria</taxon>
        <taxon>Pseudomonadati</taxon>
        <taxon>Myxococcota</taxon>
        <taxon>Myxococcia</taxon>
        <taxon>Myxococcales</taxon>
        <taxon>Cystobacterineae</taxon>
        <taxon>Anaeromyxobacteraceae</taxon>
        <taxon>Anaeromyxobacter</taxon>
    </lineage>
</organism>
<evidence type="ECO:0000259" key="7">
    <source>
        <dbReference type="Pfam" id="PF03710"/>
    </source>
</evidence>
<dbReference type="EMBL" id="AP025591">
    <property type="protein sequence ID" value="BDG04822.1"/>
    <property type="molecule type" value="Genomic_DNA"/>
</dbReference>
<evidence type="ECO:0000256" key="4">
    <source>
        <dbReference type="ARBA" id="ARBA00022840"/>
    </source>
</evidence>
<dbReference type="InterPro" id="IPR013546">
    <property type="entry name" value="PII_UdlTrfase/GS_AdlTrfase"/>
</dbReference>
<dbReference type="Gene3D" id="3.30.460.10">
    <property type="entry name" value="Beta Polymerase, domain 2"/>
    <property type="match status" value="2"/>
</dbReference>
<keyword evidence="5" id="KW-0460">Magnesium</keyword>
<accession>A0ABM7WZB1</accession>
<keyword evidence="2 9" id="KW-0548">Nucleotidyltransferase</keyword>
<dbReference type="Proteomes" id="UP001162891">
    <property type="component" value="Chromosome"/>
</dbReference>
<keyword evidence="4" id="KW-0067">ATP-binding</keyword>
<sequence length="1016" mass="112034">MLTSHAIPGLPPAEPRDPATAERLARLGKRFPARVDAIVAACRLAPDPDLALAGVERFVDGAGAVPEEPDLLEALALLAGASSMIPALLARTPHLLRRAARSPWLLRPRAEAELRRVLDRAARRVAADDVAGFHRLLRQVRAREVVRIALRDLRRARVKEVTGELSALATACLDAAIRFHDRRLRARHGPPAGLADREPGAGFCALAMGKLGARELNFSSDIDLIYVYDRDGQTTGEKAVTHFAYYAKLAEHVTEAIAKPTEDGFVFRVDLNLRPDGQNGPIVNSVRAAELYYQSFGRSWERNALVKARPGAGDLEVGDALLRSLESFVWRRSLDLGVIEEIQAMKARIDARAGGEGKDDLKLGKGGIREAEFFVSALQLLHGGRDEGRALRERAVLPALERLLFAGIVPAKDRDELADAYLFLRRAEHRVQMVEGAQTHRLPAPGERLGLARSMGYASEEAFEAVLVAHRERVAGLFAGLLGTGKEEVKLDPELALLAEADVEPQRRAEIAVRRGFADPDRAIAALDAMARRRTPFSRLGDPAAAVALLSDVLGTPDPDQALSHLADFAAALRNPEPYFRMLGDRRRVARLMLSLFGTSDFLSKRFLRHPELIDILLREDQVRLAKDRETFRREVEERLATVPEDDLPLDEVLELRLGELRRYKNEEVLRIAIHDIAGTLDLPAVSGQLTDLAEVSLEACLALAETEASAKGVLPAGRLCVIGMGKLGGRELGYHSDLDLIFLYPGGANVPGYERYARLAQRLMSFLQMPLREGRLYQIDTRLRPSGNQGALVIGTDGFTRYHVGDALPGGEGRDGAMGHVRSQLWERQALLRARHVAGDAALFEEIRARVIVPVVYGLREDRAALAAEIRRMRERMETELARESSRGKNPKTGRGGLVDVEFAAQFLQLAHGHDHPSIRTGSTPEALGRLRAAGLLREADHEALAKGYDFLRRVELRLRIVHDYAIDHLPERGPAMHQLARRLGYYGPEPGERFLGEYARVTAAVRSAFDAVVR</sequence>
<keyword evidence="10" id="KW-1185">Reference proteome</keyword>
<keyword evidence="1" id="KW-0808">Transferase</keyword>
<evidence type="ECO:0000259" key="8">
    <source>
        <dbReference type="Pfam" id="PF08335"/>
    </source>
</evidence>
<dbReference type="InterPro" id="IPR023057">
    <property type="entry name" value="GlnE"/>
</dbReference>
<dbReference type="InterPro" id="IPR043519">
    <property type="entry name" value="NT_sf"/>
</dbReference>
<dbReference type="SUPFAM" id="SSF81593">
    <property type="entry name" value="Nucleotidyltransferase substrate binding subunit/domain"/>
    <property type="match status" value="2"/>
</dbReference>
<feature type="domain" description="Glutamate-ammonia ligase adenylyltransferase repeated" evidence="7">
    <location>
        <begin position="593"/>
        <end position="844"/>
    </location>
</feature>
<keyword evidence="3" id="KW-0547">Nucleotide-binding</keyword>
<feature type="domain" description="PII-uridylyltransferase/Glutamine-synthetase adenylyltransferase" evidence="8">
    <location>
        <begin position="344"/>
        <end position="481"/>
    </location>
</feature>
<feature type="domain" description="PII-uridylyltransferase/Glutamine-synthetase adenylyltransferase" evidence="8">
    <location>
        <begin position="869"/>
        <end position="1014"/>
    </location>
</feature>
<evidence type="ECO:0000256" key="1">
    <source>
        <dbReference type="ARBA" id="ARBA00022679"/>
    </source>
</evidence>
<evidence type="ECO:0000313" key="9">
    <source>
        <dbReference type="EMBL" id="BDG04822.1"/>
    </source>
</evidence>
<protein>
    <submittedName>
        <fullName evidence="9">Glutamate-ammonia-ligase adenylyltransferase</fullName>
    </submittedName>
</protein>
<name>A0ABM7WZB1_9BACT</name>
<dbReference type="RefSeq" id="WP_248353320.1">
    <property type="nucleotide sequence ID" value="NZ_AP025591.1"/>
</dbReference>
<dbReference type="InterPro" id="IPR005190">
    <property type="entry name" value="GlnE_rpt_dom"/>
</dbReference>
<reference evidence="10" key="1">
    <citation type="journal article" date="2022" name="Int. J. Syst. Evol. Microbiol.">
        <title>Anaeromyxobacter oryzae sp. nov., Anaeromyxobacter diazotrophicus sp. nov. and Anaeromyxobacter paludicola sp. nov., isolated from paddy soils.</title>
        <authorList>
            <person name="Itoh H."/>
            <person name="Xu Z."/>
            <person name="Mise K."/>
            <person name="Masuda Y."/>
            <person name="Ushijima N."/>
            <person name="Hayakawa C."/>
            <person name="Shiratori Y."/>
            <person name="Senoo K."/>
        </authorList>
    </citation>
    <scope>NUCLEOTIDE SEQUENCE [LARGE SCALE GENOMIC DNA]</scope>
    <source>
        <strain evidence="10">Red232</strain>
    </source>
</reference>